<keyword evidence="4" id="KW-1185">Reference proteome</keyword>
<protein>
    <submittedName>
        <fullName evidence="3">Uncharacterized protein</fullName>
    </submittedName>
</protein>
<evidence type="ECO:0000256" key="2">
    <source>
        <dbReference type="SAM" id="Phobius"/>
    </source>
</evidence>
<sequence length="156" mass="15428">MGSLIAGTLDGLGHVVGLAGDATPYVPSAPVQIGTSGPRHGVAEAASWQGLIVMFGLVLAIGAAVLMYAVRQRARVLERRRVRRMAATVALMGDADEAIAVTPTTSTLAASLGASLSAGIPVKAAATAAGPSAATSAPTKPPRTTPATPGRPAPNA</sequence>
<feature type="compositionally biased region" description="Pro residues" evidence="1">
    <location>
        <begin position="139"/>
        <end position="156"/>
    </location>
</feature>
<reference evidence="3 4" key="1">
    <citation type="submission" date="2020-02" db="EMBL/GenBank/DDBJ databases">
        <title>Acidophilic actinobacteria isolated from forest soil.</title>
        <authorList>
            <person name="Golinska P."/>
        </authorList>
    </citation>
    <scope>NUCLEOTIDE SEQUENCE [LARGE SCALE GENOMIC DNA]</scope>
    <source>
        <strain evidence="3 4">NL8</strain>
    </source>
</reference>
<name>A0ABS5KY29_9ACTN</name>
<evidence type="ECO:0000256" key="1">
    <source>
        <dbReference type="SAM" id="MobiDB-lite"/>
    </source>
</evidence>
<accession>A0ABS5KY29</accession>
<dbReference type="Proteomes" id="UP000730482">
    <property type="component" value="Unassembled WGS sequence"/>
</dbReference>
<organism evidence="3 4">
    <name type="scientific">Catenulispora pinistramenti</name>
    <dbReference type="NCBI Taxonomy" id="2705254"/>
    <lineage>
        <taxon>Bacteria</taxon>
        <taxon>Bacillati</taxon>
        <taxon>Actinomycetota</taxon>
        <taxon>Actinomycetes</taxon>
        <taxon>Catenulisporales</taxon>
        <taxon>Catenulisporaceae</taxon>
        <taxon>Catenulispora</taxon>
    </lineage>
</organism>
<evidence type="ECO:0000313" key="3">
    <source>
        <dbReference type="EMBL" id="MBS2550976.1"/>
    </source>
</evidence>
<keyword evidence="2" id="KW-1133">Transmembrane helix</keyword>
<dbReference type="RefSeq" id="WP_212014812.1">
    <property type="nucleotide sequence ID" value="NZ_JAAFYZ010000122.1"/>
</dbReference>
<feature type="region of interest" description="Disordered" evidence="1">
    <location>
        <begin position="128"/>
        <end position="156"/>
    </location>
</feature>
<feature type="compositionally biased region" description="Low complexity" evidence="1">
    <location>
        <begin position="128"/>
        <end position="138"/>
    </location>
</feature>
<gene>
    <name evidence="3" type="ORF">KGQ19_29300</name>
</gene>
<keyword evidence="2" id="KW-0472">Membrane</keyword>
<keyword evidence="2" id="KW-0812">Transmembrane</keyword>
<evidence type="ECO:0000313" key="4">
    <source>
        <dbReference type="Proteomes" id="UP000730482"/>
    </source>
</evidence>
<feature type="transmembrane region" description="Helical" evidence="2">
    <location>
        <begin position="48"/>
        <end position="70"/>
    </location>
</feature>
<proteinExistence type="predicted"/>
<comment type="caution">
    <text evidence="3">The sequence shown here is derived from an EMBL/GenBank/DDBJ whole genome shotgun (WGS) entry which is preliminary data.</text>
</comment>
<dbReference type="EMBL" id="JAAFYZ010000122">
    <property type="protein sequence ID" value="MBS2550976.1"/>
    <property type="molecule type" value="Genomic_DNA"/>
</dbReference>